<reference evidence="2 3" key="1">
    <citation type="journal article" date="2015" name="Front. Microbiol.">
        <title>Genome sequence of the plant growth promoting endophytic yeast Rhodotorula graminis WP1.</title>
        <authorList>
            <person name="Firrincieli A."/>
            <person name="Otillar R."/>
            <person name="Salamov A."/>
            <person name="Schmutz J."/>
            <person name="Khan Z."/>
            <person name="Redman R.S."/>
            <person name="Fleck N.D."/>
            <person name="Lindquist E."/>
            <person name="Grigoriev I.V."/>
            <person name="Doty S.L."/>
        </authorList>
    </citation>
    <scope>NUCLEOTIDE SEQUENCE [LARGE SCALE GENOMIC DNA]</scope>
    <source>
        <strain evidence="2 3">WP1</strain>
    </source>
</reference>
<feature type="compositionally biased region" description="Pro residues" evidence="1">
    <location>
        <begin position="73"/>
        <end position="87"/>
    </location>
</feature>
<feature type="region of interest" description="Disordered" evidence="1">
    <location>
        <begin position="544"/>
        <end position="568"/>
    </location>
</feature>
<dbReference type="EMBL" id="KQ474084">
    <property type="protein sequence ID" value="KPV73019.1"/>
    <property type="molecule type" value="Genomic_DNA"/>
</dbReference>
<feature type="compositionally biased region" description="Low complexity" evidence="1">
    <location>
        <begin position="459"/>
        <end position="481"/>
    </location>
</feature>
<organism evidence="2 3">
    <name type="scientific">Rhodotorula graminis (strain WP1)</name>
    <dbReference type="NCBI Taxonomy" id="578459"/>
    <lineage>
        <taxon>Eukaryota</taxon>
        <taxon>Fungi</taxon>
        <taxon>Dikarya</taxon>
        <taxon>Basidiomycota</taxon>
        <taxon>Pucciniomycotina</taxon>
        <taxon>Microbotryomycetes</taxon>
        <taxon>Sporidiobolales</taxon>
        <taxon>Sporidiobolaceae</taxon>
        <taxon>Rhodotorula</taxon>
    </lineage>
</organism>
<dbReference type="AlphaFoldDB" id="A0A0P9GJ63"/>
<protein>
    <submittedName>
        <fullName evidence="2">Uncharacterized protein</fullName>
    </submittedName>
</protein>
<feature type="region of interest" description="Disordered" evidence="1">
    <location>
        <begin position="58"/>
        <end position="137"/>
    </location>
</feature>
<feature type="compositionally biased region" description="Basic and acidic residues" evidence="1">
    <location>
        <begin position="438"/>
        <end position="448"/>
    </location>
</feature>
<sequence length="612" mass="65283">MQRQPSSSPPHTQSTSLHRAPLQPCPTSSSSLNVVANPLHKATFHRFRRPGYLVEPTAAPLKSRASDTLARPDSPPPSSSAPQPAPPQHVEHPRAKTDSANSLRKTTSSPSPNLDDLKPSAGVRSPRARRSAAVQTTPFPRLSTALLSPFQRHLGTDRDVYVELLSNGELVLDSRRRERKTGAAARDEVYLFSGNGEEMSIFHPSSTLGPSAPLVLVHPSSTHSYSDLVAVASASNANSAHRRHAKAYRTATRIITALKSRVTLMSFYHPAPPLALADRVKMTVYADLESFACSATVGHGQDRGLATALVHPSRDSLVLTLPRPLSRAPTSTATSSSTSRLFLPLSKLVSPDSADAPSNDALALIPPDLPPTARALVHCAAAPSTRTLVERVRAAHLAALATSCESAADERARRAPRTGPSGATQDGASLPAASSTSRSEERVVRELARTLGVAPPSPARARSAGVSARGEGRGAAASRPSQVRQGGGGEDDERCLPGLGWVLRERGGSSGERPGFGKAEEEDEAAWRVLFADGEELQMRLRRRRVESSAGDGGPGGTMSVNEGERDEVELRWRGDRYPLRRADLPTRLVRRLPLALELLALFLATPPSPPP</sequence>
<dbReference type="GeneID" id="28975172"/>
<evidence type="ECO:0000313" key="3">
    <source>
        <dbReference type="Proteomes" id="UP000053890"/>
    </source>
</evidence>
<feature type="region of interest" description="Disordered" evidence="1">
    <location>
        <begin position="404"/>
        <end position="495"/>
    </location>
</feature>
<accession>A0A0P9GJ63</accession>
<name>A0A0P9GJ63_RHOGW</name>
<dbReference type="RefSeq" id="XP_018269068.1">
    <property type="nucleotide sequence ID" value="XM_018414724.1"/>
</dbReference>
<proteinExistence type="predicted"/>
<dbReference type="Proteomes" id="UP000053890">
    <property type="component" value="Unassembled WGS sequence"/>
</dbReference>
<evidence type="ECO:0000256" key="1">
    <source>
        <dbReference type="SAM" id="MobiDB-lite"/>
    </source>
</evidence>
<feature type="compositionally biased region" description="Low complexity" evidence="1">
    <location>
        <begin position="1"/>
        <end position="16"/>
    </location>
</feature>
<feature type="region of interest" description="Disordered" evidence="1">
    <location>
        <begin position="1"/>
        <end position="33"/>
    </location>
</feature>
<evidence type="ECO:0000313" key="2">
    <source>
        <dbReference type="EMBL" id="KPV73019.1"/>
    </source>
</evidence>
<gene>
    <name evidence="2" type="ORF">RHOBADRAFT_46113</name>
</gene>
<keyword evidence="3" id="KW-1185">Reference proteome</keyword>
<feature type="compositionally biased region" description="Polar residues" evidence="1">
    <location>
        <begin position="98"/>
        <end position="112"/>
    </location>
</feature>